<sequence length="75" mass="8777">NARISDEEFKEKKRKYYESDGVNIRSKEQLFYYEIYRAVIGVPRPKSKKGKICPQCHSNIPKKATYCRVCGAYPV</sequence>
<dbReference type="EMBL" id="QMQY01000078">
    <property type="protein sequence ID" value="RLE49972.1"/>
    <property type="molecule type" value="Genomic_DNA"/>
</dbReference>
<protein>
    <submittedName>
        <fullName evidence="1">Asparagine synthase</fullName>
    </submittedName>
</protein>
<gene>
    <name evidence="1" type="ORF">DRJ21_02055</name>
</gene>
<name>A0A497ESF5_9CREN</name>
<comment type="caution">
    <text evidence="1">The sequence shown here is derived from an EMBL/GenBank/DDBJ whole genome shotgun (WGS) entry which is preliminary data.</text>
</comment>
<dbReference type="AlphaFoldDB" id="A0A497ESF5"/>
<reference evidence="1 2" key="1">
    <citation type="submission" date="2018-06" db="EMBL/GenBank/DDBJ databases">
        <title>Extensive metabolic versatility and redundancy in microbially diverse, dynamic hydrothermal sediments.</title>
        <authorList>
            <person name="Dombrowski N."/>
            <person name="Teske A."/>
            <person name="Baker B.J."/>
        </authorList>
    </citation>
    <scope>NUCLEOTIDE SEQUENCE [LARGE SCALE GENOMIC DNA]</scope>
    <source>
        <strain evidence="1">B30_G17</strain>
    </source>
</reference>
<evidence type="ECO:0000313" key="2">
    <source>
        <dbReference type="Proteomes" id="UP000281962"/>
    </source>
</evidence>
<proteinExistence type="predicted"/>
<dbReference type="Proteomes" id="UP000281962">
    <property type="component" value="Unassembled WGS sequence"/>
</dbReference>
<feature type="non-terminal residue" evidence="1">
    <location>
        <position position="1"/>
    </location>
</feature>
<evidence type="ECO:0000313" key="1">
    <source>
        <dbReference type="EMBL" id="RLE49972.1"/>
    </source>
</evidence>
<accession>A0A497ESF5</accession>
<organism evidence="1 2">
    <name type="scientific">Thermoproteota archaeon</name>
    <dbReference type="NCBI Taxonomy" id="2056631"/>
    <lineage>
        <taxon>Archaea</taxon>
        <taxon>Thermoproteota</taxon>
    </lineage>
</organism>